<dbReference type="EMBL" id="CM042061">
    <property type="protein sequence ID" value="KAI3673542.1"/>
    <property type="molecule type" value="Genomic_DNA"/>
</dbReference>
<reference evidence="1 2" key="2">
    <citation type="journal article" date="2022" name="Mol. Ecol. Resour.">
        <title>The genomes of chicory, endive, great burdock and yacon provide insights into Asteraceae paleo-polyploidization history and plant inulin production.</title>
        <authorList>
            <person name="Fan W."/>
            <person name="Wang S."/>
            <person name="Wang H."/>
            <person name="Wang A."/>
            <person name="Jiang F."/>
            <person name="Liu H."/>
            <person name="Zhao H."/>
            <person name="Xu D."/>
            <person name="Zhang Y."/>
        </authorList>
    </citation>
    <scope>NUCLEOTIDE SEQUENCE [LARGE SCALE GENOMIC DNA]</scope>
    <source>
        <strain evidence="2">cv. Niubang</strain>
    </source>
</reference>
<accession>A0ACB8XTF2</accession>
<dbReference type="Proteomes" id="UP001055879">
    <property type="component" value="Linkage Group LG15"/>
</dbReference>
<proteinExistence type="predicted"/>
<sequence length="338" mass="38306">MGRHSCCVKQKLRKGLWSPEEDEKLLKYITRFGVGCWSSVPKHAGLQRCGKSCRLRWINYLRPDLKRGMFSQQEEDLILNLHQVLGNRWAQIAAQLPGRTDNEIKNFWNSCLKKKLMKQGIDPNTHKPITDNNNDDVKEKKIEFFDKKSEFFPSSSSSMPISAAELEQTFHVNNGGLILSSSSSMETGSFLTKSICDPLFLVEFHSDIDPIAYNSNLLSQFQQTGYDTTLPNLANFSDHSGSKMNTTTSFIMNEARESSSTTNSNSHMNNSLSAGFQQMTFEGEMFQFNGINVKSEEGCIGQWEQQNMHEVQVNNASDFNIYPMGSLSGEYTDVFHQI</sequence>
<evidence type="ECO:0000313" key="2">
    <source>
        <dbReference type="Proteomes" id="UP001055879"/>
    </source>
</evidence>
<protein>
    <submittedName>
        <fullName evidence="1">Uncharacterized protein</fullName>
    </submittedName>
</protein>
<gene>
    <name evidence="1" type="ORF">L6452_39665</name>
</gene>
<comment type="caution">
    <text evidence="1">The sequence shown here is derived from an EMBL/GenBank/DDBJ whole genome shotgun (WGS) entry which is preliminary data.</text>
</comment>
<evidence type="ECO:0000313" key="1">
    <source>
        <dbReference type="EMBL" id="KAI3673542.1"/>
    </source>
</evidence>
<name>A0ACB8XTF2_ARCLA</name>
<keyword evidence="2" id="KW-1185">Reference proteome</keyword>
<organism evidence="1 2">
    <name type="scientific">Arctium lappa</name>
    <name type="common">Greater burdock</name>
    <name type="synonym">Lappa major</name>
    <dbReference type="NCBI Taxonomy" id="4217"/>
    <lineage>
        <taxon>Eukaryota</taxon>
        <taxon>Viridiplantae</taxon>
        <taxon>Streptophyta</taxon>
        <taxon>Embryophyta</taxon>
        <taxon>Tracheophyta</taxon>
        <taxon>Spermatophyta</taxon>
        <taxon>Magnoliopsida</taxon>
        <taxon>eudicotyledons</taxon>
        <taxon>Gunneridae</taxon>
        <taxon>Pentapetalae</taxon>
        <taxon>asterids</taxon>
        <taxon>campanulids</taxon>
        <taxon>Asterales</taxon>
        <taxon>Asteraceae</taxon>
        <taxon>Carduoideae</taxon>
        <taxon>Cardueae</taxon>
        <taxon>Arctiinae</taxon>
        <taxon>Arctium</taxon>
    </lineage>
</organism>
<reference evidence="2" key="1">
    <citation type="journal article" date="2022" name="Mol. Ecol. Resour.">
        <title>The genomes of chicory, endive, great burdock and yacon provide insights into Asteraceae palaeo-polyploidization history and plant inulin production.</title>
        <authorList>
            <person name="Fan W."/>
            <person name="Wang S."/>
            <person name="Wang H."/>
            <person name="Wang A."/>
            <person name="Jiang F."/>
            <person name="Liu H."/>
            <person name="Zhao H."/>
            <person name="Xu D."/>
            <person name="Zhang Y."/>
        </authorList>
    </citation>
    <scope>NUCLEOTIDE SEQUENCE [LARGE SCALE GENOMIC DNA]</scope>
    <source>
        <strain evidence="2">cv. Niubang</strain>
    </source>
</reference>